<evidence type="ECO:0000313" key="2">
    <source>
        <dbReference type="EMBL" id="KZR99715.1"/>
    </source>
</evidence>
<comment type="caution">
    <text evidence="2">The sequence shown here is derived from an EMBL/GenBank/DDBJ whole genome shotgun (WGS) entry which is preliminary data.</text>
</comment>
<reference evidence="2 3" key="1">
    <citation type="submission" date="2016-03" db="EMBL/GenBank/DDBJ databases">
        <title>EvidentialGene: Evidence-directed Construction of Genes on Genomes.</title>
        <authorList>
            <person name="Gilbert D.G."/>
            <person name="Choi J.-H."/>
            <person name="Mockaitis K."/>
            <person name="Colbourne J."/>
            <person name="Pfrender M."/>
        </authorList>
    </citation>
    <scope>NUCLEOTIDE SEQUENCE [LARGE SCALE GENOMIC DNA]</scope>
    <source>
        <strain evidence="2 3">Xinb3</strain>
        <tissue evidence="2">Complete organism</tissue>
    </source>
</reference>
<feature type="compositionally biased region" description="Basic and acidic residues" evidence="1">
    <location>
        <begin position="49"/>
        <end position="63"/>
    </location>
</feature>
<organism evidence="2 3">
    <name type="scientific">Daphnia magna</name>
    <dbReference type="NCBI Taxonomy" id="35525"/>
    <lineage>
        <taxon>Eukaryota</taxon>
        <taxon>Metazoa</taxon>
        <taxon>Ecdysozoa</taxon>
        <taxon>Arthropoda</taxon>
        <taxon>Crustacea</taxon>
        <taxon>Branchiopoda</taxon>
        <taxon>Diplostraca</taxon>
        <taxon>Cladocera</taxon>
        <taxon>Anomopoda</taxon>
        <taxon>Daphniidae</taxon>
        <taxon>Daphnia</taxon>
    </lineage>
</organism>
<protein>
    <submittedName>
        <fullName evidence="2">Uncharacterized protein</fullName>
    </submittedName>
</protein>
<feature type="region of interest" description="Disordered" evidence="1">
    <location>
        <begin position="1"/>
        <end position="25"/>
    </location>
</feature>
<feature type="region of interest" description="Disordered" evidence="1">
    <location>
        <begin position="49"/>
        <end position="84"/>
    </location>
</feature>
<feature type="non-terminal residue" evidence="2">
    <location>
        <position position="84"/>
    </location>
</feature>
<dbReference type="AlphaFoldDB" id="A0A164H4Y7"/>
<evidence type="ECO:0000256" key="1">
    <source>
        <dbReference type="SAM" id="MobiDB-lite"/>
    </source>
</evidence>
<gene>
    <name evidence="2" type="ORF">APZ42_004316</name>
</gene>
<name>A0A164H4Y7_9CRUS</name>
<feature type="non-terminal residue" evidence="2">
    <location>
        <position position="1"/>
    </location>
</feature>
<proteinExistence type="predicted"/>
<dbReference type="EMBL" id="LRGB01012863">
    <property type="protein sequence ID" value="KZR99715.1"/>
    <property type="molecule type" value="Genomic_DNA"/>
</dbReference>
<dbReference type="Proteomes" id="UP000076858">
    <property type="component" value="Unassembled WGS sequence"/>
</dbReference>
<keyword evidence="3" id="KW-1185">Reference proteome</keyword>
<sequence>RCDPVPGLGPDQHGHHRLHLGGGHHGWQRSLFNGCGQCGHHGLGCERRTGQHRARCTEHERRHQQGHHGPEHHRRGCGQQHHDG</sequence>
<accession>A0A164H4Y7</accession>
<feature type="compositionally biased region" description="Basic residues" evidence="1">
    <location>
        <begin position="64"/>
        <end position="76"/>
    </location>
</feature>
<evidence type="ECO:0000313" key="3">
    <source>
        <dbReference type="Proteomes" id="UP000076858"/>
    </source>
</evidence>